<feature type="compositionally biased region" description="Polar residues" evidence="5">
    <location>
        <begin position="643"/>
        <end position="691"/>
    </location>
</feature>
<evidence type="ECO:0000256" key="4">
    <source>
        <dbReference type="ARBA" id="ARBA00023136"/>
    </source>
</evidence>
<feature type="region of interest" description="Disordered" evidence="5">
    <location>
        <begin position="1"/>
        <end position="23"/>
    </location>
</feature>
<dbReference type="GO" id="GO:0016020">
    <property type="term" value="C:membrane"/>
    <property type="evidence" value="ECO:0007669"/>
    <property type="project" value="UniProtKB-SubCell"/>
</dbReference>
<feature type="region of interest" description="Disordered" evidence="5">
    <location>
        <begin position="413"/>
        <end position="432"/>
    </location>
</feature>
<reference evidence="8 9" key="1">
    <citation type="submission" date="2020-11" db="EMBL/GenBank/DDBJ databases">
        <title>Kefir isolates.</title>
        <authorList>
            <person name="Marcisauskas S."/>
            <person name="Kim Y."/>
            <person name="Blasche S."/>
        </authorList>
    </citation>
    <scope>NUCLEOTIDE SEQUENCE [LARGE SCALE GENOMIC DNA]</scope>
    <source>
        <strain evidence="8 9">KR</strain>
    </source>
</reference>
<dbReference type="Proteomes" id="UP000777482">
    <property type="component" value="Unassembled WGS sequence"/>
</dbReference>
<dbReference type="GO" id="GO:0005375">
    <property type="term" value="F:copper ion transmembrane transporter activity"/>
    <property type="evidence" value="ECO:0007669"/>
    <property type="project" value="InterPro"/>
</dbReference>
<sequence>MDMSHDMSGMDMGSGNSTSSSHGGMDMGGSCKISMLWNWYTTDACFLTSSWRVRGVGDYVGSLIGIFFMVVALEGVRRLSRVYDRRIRLAYYRREAAALQNLAQNTLKGEVPEPAPFRAQSQALSSSNRILTPILPTFDDSPSVKEHAIRTVLYGITFGVSYICMLLAMYFNGGVILAIIAGGAAGYGIFGRDTGAVEAAHKSRMRIVCAAKRSPDSFWPSERGIAVQVLCHRSAEPRNMRGVHFSNLKANTFTLTRSPGCAPPRSTDELDVAVADPSPPLPYKQWHLRPDNTSRRSRKYNRVALEHPSKNAVTSPTDPAYKAIDADRKLKLYGVIQAFREGKTPNNKQCLETLDYIVDHSPIDERKLSKDGRTLVEDSRDIIRTLRTIVAEKNDDEAIQNFIYHTRKTSLPSSKDVKNVSTGTDQEQMQQDGQQAVEHLRTLGKLIFTNSEARKLLKDIGILGRDVAADGAAKVAEVARPNEDQLRQIDEPAPSNQWVGPNGEKRDHNSSVPDTGLQEKKEQLQDARDQKNSLKQELKDDVKSRGQNVANAADQGQQSQAGPATGHIGSAREAAGVAANTAQQHGASTGQAYGSTGQSYGSTGLPHDSTAYGSTGAVGSTGVVGADAHHNGQPPYFGGVPTAGSTGSTLQTQPGQTLSTSQGGFSSAQGGNFASAQGGNFASAQGGNFSGASGLDQQQQDEARARAQAGKEAGAGQAREEAQGLKNKIFAKVPDEHKDRADEGVQKAKDYMHEKLPQERIDRFVYRLKKVIVECQRHQDYQAAIDFFLDKAEHYQVQAKSATQQSGGTAATVRHDGNFQNATAELRSILERFANGQSMQPIFDSVDQLYTDAKNDDGLRSWFRELDHYIRLCLQEPGYIMKDEADRRGRELRESGKHYWDPQNGKYSGHKDNFFNAVQGFFTAYADDGLNQRLGESVKSLVTDLFLNSEGNITWKPELWTDIRKVILPTLFQQIGYVPIPRAEYTSKDVDLVVENLTLETANLLPNIFEIEARNYFKLSQFDQLGDVSKHSFWVSFSQVQCDLKDVAFYIKKKTGFPKITDSGYAD</sequence>
<comment type="subcellular location">
    <subcellularLocation>
        <location evidence="1">Membrane</location>
    </subcellularLocation>
</comment>
<dbReference type="Pfam" id="PF19343">
    <property type="entry name" value="HAM1_N"/>
    <property type="match status" value="2"/>
</dbReference>
<protein>
    <recommendedName>
        <fullName evidence="7">HAM1-like N-terminal domain-containing protein</fullName>
    </recommendedName>
</protein>
<evidence type="ECO:0000259" key="7">
    <source>
        <dbReference type="Pfam" id="PF19343"/>
    </source>
</evidence>
<evidence type="ECO:0000256" key="5">
    <source>
        <dbReference type="SAM" id="MobiDB-lite"/>
    </source>
</evidence>
<keyword evidence="9" id="KW-1185">Reference proteome</keyword>
<feature type="compositionally biased region" description="Low complexity" evidence="5">
    <location>
        <begin position="696"/>
        <end position="717"/>
    </location>
</feature>
<feature type="compositionally biased region" description="Polar residues" evidence="5">
    <location>
        <begin position="545"/>
        <end position="562"/>
    </location>
</feature>
<evidence type="ECO:0000256" key="1">
    <source>
        <dbReference type="ARBA" id="ARBA00004370"/>
    </source>
</evidence>
<feature type="compositionally biased region" description="Polar residues" evidence="5">
    <location>
        <begin position="580"/>
        <end position="589"/>
    </location>
</feature>
<dbReference type="OrthoDB" id="19394at2759"/>
<organism evidence="8 9">
    <name type="scientific">Rhodotorula mucilaginosa</name>
    <name type="common">Yeast</name>
    <name type="synonym">Rhodotorula rubra</name>
    <dbReference type="NCBI Taxonomy" id="5537"/>
    <lineage>
        <taxon>Eukaryota</taxon>
        <taxon>Fungi</taxon>
        <taxon>Dikarya</taxon>
        <taxon>Basidiomycota</taxon>
        <taxon>Pucciniomycotina</taxon>
        <taxon>Microbotryomycetes</taxon>
        <taxon>Sporidiobolales</taxon>
        <taxon>Sporidiobolaceae</taxon>
        <taxon>Rhodotorula</taxon>
    </lineage>
</organism>
<keyword evidence="4 6" id="KW-0472">Membrane</keyword>
<feature type="transmembrane region" description="Helical" evidence="6">
    <location>
        <begin position="59"/>
        <end position="76"/>
    </location>
</feature>
<feature type="compositionally biased region" description="Basic and acidic residues" evidence="5">
    <location>
        <begin position="517"/>
        <end position="544"/>
    </location>
</feature>
<keyword evidence="2 6" id="KW-0812">Transmembrane</keyword>
<feature type="domain" description="HAM1-like N-terminal" evidence="7">
    <location>
        <begin position="308"/>
        <end position="561"/>
    </location>
</feature>
<dbReference type="InterPro" id="IPR045967">
    <property type="entry name" value="HAM1-like_N"/>
</dbReference>
<comment type="caution">
    <text evidence="8">The sequence shown here is derived from an EMBL/GenBank/DDBJ whole genome shotgun (WGS) entry which is preliminary data.</text>
</comment>
<evidence type="ECO:0000313" key="8">
    <source>
        <dbReference type="EMBL" id="KAG0657315.1"/>
    </source>
</evidence>
<keyword evidence="3 6" id="KW-1133">Transmembrane helix</keyword>
<dbReference type="Pfam" id="PF04145">
    <property type="entry name" value="Ctr"/>
    <property type="match status" value="1"/>
</dbReference>
<feature type="compositionally biased region" description="Low complexity" evidence="5">
    <location>
        <begin position="422"/>
        <end position="432"/>
    </location>
</feature>
<dbReference type="AlphaFoldDB" id="A0A9P7B3B5"/>
<name>A0A9P7B3B5_RHOMI</name>
<dbReference type="PANTHER" id="PTHR31138:SF1">
    <property type="entry name" value="PDZ DOMAIN-CONTAINING PROTEIN"/>
    <property type="match status" value="1"/>
</dbReference>
<evidence type="ECO:0000256" key="6">
    <source>
        <dbReference type="SAM" id="Phobius"/>
    </source>
</evidence>
<feature type="non-terminal residue" evidence="8">
    <location>
        <position position="1067"/>
    </location>
</feature>
<feature type="transmembrane region" description="Helical" evidence="6">
    <location>
        <begin position="152"/>
        <end position="171"/>
    </location>
</feature>
<gene>
    <name evidence="8" type="ORF">C6P46_006601</name>
</gene>
<dbReference type="InterPro" id="IPR007274">
    <property type="entry name" value="Cop_transporter"/>
</dbReference>
<evidence type="ECO:0000256" key="2">
    <source>
        <dbReference type="ARBA" id="ARBA00022692"/>
    </source>
</evidence>
<feature type="compositionally biased region" description="Low complexity" evidence="5">
    <location>
        <begin position="590"/>
        <end position="626"/>
    </location>
</feature>
<dbReference type="EMBL" id="PUHQ01000083">
    <property type="protein sequence ID" value="KAG0657315.1"/>
    <property type="molecule type" value="Genomic_DNA"/>
</dbReference>
<evidence type="ECO:0000313" key="9">
    <source>
        <dbReference type="Proteomes" id="UP000777482"/>
    </source>
</evidence>
<feature type="domain" description="HAM1-like N-terminal" evidence="7">
    <location>
        <begin position="697"/>
        <end position="1067"/>
    </location>
</feature>
<evidence type="ECO:0000256" key="3">
    <source>
        <dbReference type="ARBA" id="ARBA00022989"/>
    </source>
</evidence>
<feature type="region of interest" description="Disordered" evidence="5">
    <location>
        <begin position="480"/>
        <end position="722"/>
    </location>
</feature>
<accession>A0A9P7B3B5</accession>
<proteinExistence type="predicted"/>
<dbReference type="PANTHER" id="PTHR31138">
    <property type="entry name" value="CHROMOSOME 19, WHOLE GENOME SHOTGUN SEQUENCE"/>
    <property type="match status" value="1"/>
</dbReference>
<feature type="compositionally biased region" description="Basic and acidic residues" evidence="5">
    <location>
        <begin position="480"/>
        <end position="490"/>
    </location>
</feature>